<comment type="caution">
    <text evidence="3">The sequence shown here is derived from an EMBL/GenBank/DDBJ whole genome shotgun (WGS) entry which is preliminary data.</text>
</comment>
<evidence type="ECO:0000256" key="2">
    <source>
        <dbReference type="SAM" id="SignalP"/>
    </source>
</evidence>
<protein>
    <submittedName>
        <fullName evidence="3">Peptidylprolyl isomerase</fullName>
    </submittedName>
</protein>
<gene>
    <name evidence="3" type="ORF">JJB09_04275</name>
</gene>
<reference evidence="3" key="1">
    <citation type="submission" date="2021-01" db="EMBL/GenBank/DDBJ databases">
        <title>Rhizobium sp. strain KVB221 16S ribosomal RNA gene Genome sequencing and assembly.</title>
        <authorList>
            <person name="Kang M."/>
        </authorList>
    </citation>
    <scope>NUCLEOTIDE SEQUENCE</scope>
    <source>
        <strain evidence="3">KVB221</strain>
    </source>
</reference>
<dbReference type="PANTHER" id="PTHR47637">
    <property type="entry name" value="CHAPERONE SURA"/>
    <property type="match status" value="1"/>
</dbReference>
<keyword evidence="4" id="KW-1185">Reference proteome</keyword>
<feature type="chain" id="PRO_5037621081" evidence="2">
    <location>
        <begin position="29"/>
        <end position="315"/>
    </location>
</feature>
<keyword evidence="3" id="KW-0413">Isomerase</keyword>
<sequence>MMSGMTNLRSLFVAVASLAMVAVAMPQAAVSASNSQIRAIVNGVVLTSGDVAKRVNFLKLRQTRGNLQQLARDELVNEVLMREEIIRTNNSVSTDDVDGAYARFAKNNNMSTDQLTKLLGQAGIGAEHFKGYIGVQMSWPRAVQARFGSSGLSTSDFIARLKDQGGKKPTTTEYFLQQVVFVVPDSKRGKILGKRKSEAEASRKRYPGCEQAKVFAATMHDVSILNIGRVLAPQLPDAWKKDIESAPEGGTTAVQVTPKGVEYLAVCKKREVSDDFAAQIVYQAEDLQKAEKDGQDPNSKKYLEILRKRAQIDLR</sequence>
<dbReference type="InterPro" id="IPR050280">
    <property type="entry name" value="OMP_Chaperone_SurA"/>
</dbReference>
<dbReference type="EMBL" id="JAEQNC010000002">
    <property type="protein sequence ID" value="MBL0371237.1"/>
    <property type="molecule type" value="Genomic_DNA"/>
</dbReference>
<evidence type="ECO:0000256" key="1">
    <source>
        <dbReference type="ARBA" id="ARBA00022729"/>
    </source>
</evidence>
<dbReference type="Gene3D" id="1.10.4030.10">
    <property type="entry name" value="Porin chaperone SurA, peptide-binding domain"/>
    <property type="match status" value="1"/>
</dbReference>
<proteinExistence type="predicted"/>
<dbReference type="SUPFAM" id="SSF109998">
    <property type="entry name" value="Triger factor/SurA peptide-binding domain-like"/>
    <property type="match status" value="1"/>
</dbReference>
<dbReference type="AlphaFoldDB" id="A0A936YM31"/>
<dbReference type="Proteomes" id="UP000633219">
    <property type="component" value="Unassembled WGS sequence"/>
</dbReference>
<organism evidence="3 4">
    <name type="scientific">Rhizobium setariae</name>
    <dbReference type="NCBI Taxonomy" id="2801340"/>
    <lineage>
        <taxon>Bacteria</taxon>
        <taxon>Pseudomonadati</taxon>
        <taxon>Pseudomonadota</taxon>
        <taxon>Alphaproteobacteria</taxon>
        <taxon>Hyphomicrobiales</taxon>
        <taxon>Rhizobiaceae</taxon>
        <taxon>Rhizobium/Agrobacterium group</taxon>
        <taxon>Rhizobium</taxon>
    </lineage>
</organism>
<dbReference type="PANTHER" id="PTHR47637:SF1">
    <property type="entry name" value="CHAPERONE SURA"/>
    <property type="match status" value="1"/>
</dbReference>
<evidence type="ECO:0000313" key="4">
    <source>
        <dbReference type="Proteomes" id="UP000633219"/>
    </source>
</evidence>
<keyword evidence="1 2" id="KW-0732">Signal</keyword>
<dbReference type="GO" id="GO:0016853">
    <property type="term" value="F:isomerase activity"/>
    <property type="evidence" value="ECO:0007669"/>
    <property type="project" value="UniProtKB-KW"/>
</dbReference>
<dbReference type="InterPro" id="IPR027304">
    <property type="entry name" value="Trigger_fact/SurA_dom_sf"/>
</dbReference>
<evidence type="ECO:0000313" key="3">
    <source>
        <dbReference type="EMBL" id="MBL0371237.1"/>
    </source>
</evidence>
<name>A0A936YM31_9HYPH</name>
<accession>A0A936YM31</accession>
<feature type="signal peptide" evidence="2">
    <location>
        <begin position="1"/>
        <end position="28"/>
    </location>
</feature>
<dbReference type="RefSeq" id="WP_201653596.1">
    <property type="nucleotide sequence ID" value="NZ_JAEQNC010000002.1"/>
</dbReference>